<feature type="transmembrane region" description="Helical" evidence="1">
    <location>
        <begin position="7"/>
        <end position="25"/>
    </location>
</feature>
<reference evidence="2" key="1">
    <citation type="submission" date="2020-11" db="EMBL/GenBank/DDBJ databases">
        <authorList>
            <person name="Tran Van P."/>
        </authorList>
    </citation>
    <scope>NUCLEOTIDE SEQUENCE</scope>
</reference>
<evidence type="ECO:0000313" key="2">
    <source>
        <dbReference type="EMBL" id="CAD7663739.1"/>
    </source>
</evidence>
<evidence type="ECO:0000256" key="1">
    <source>
        <dbReference type="SAM" id="Phobius"/>
    </source>
</evidence>
<gene>
    <name evidence="2" type="ORF">ONB1V03_LOCUS20297</name>
</gene>
<protein>
    <submittedName>
        <fullName evidence="2">Uncharacterized protein</fullName>
    </submittedName>
</protein>
<keyword evidence="1" id="KW-0472">Membrane</keyword>
<dbReference type="SUPFAM" id="SSF51905">
    <property type="entry name" value="FAD/NAD(P)-binding domain"/>
    <property type="match status" value="1"/>
</dbReference>
<evidence type="ECO:0000313" key="3">
    <source>
        <dbReference type="Proteomes" id="UP000728032"/>
    </source>
</evidence>
<dbReference type="Proteomes" id="UP000728032">
    <property type="component" value="Unassembled WGS sequence"/>
</dbReference>
<proteinExistence type="predicted"/>
<keyword evidence="1" id="KW-0812">Transmembrane</keyword>
<accession>A0A7R9MNS0</accession>
<sequence length="86" mass="9299">MIMDSHLKQLFSLINVFLIVIFISFDCVLNKTTDTDSHTADDHKTIAIIGCGVGGSSSAYFLNQLSKTDPSIAGLSVDLYDKSGEI</sequence>
<organism evidence="2">
    <name type="scientific">Oppiella nova</name>
    <dbReference type="NCBI Taxonomy" id="334625"/>
    <lineage>
        <taxon>Eukaryota</taxon>
        <taxon>Metazoa</taxon>
        <taxon>Ecdysozoa</taxon>
        <taxon>Arthropoda</taxon>
        <taxon>Chelicerata</taxon>
        <taxon>Arachnida</taxon>
        <taxon>Acari</taxon>
        <taxon>Acariformes</taxon>
        <taxon>Sarcoptiformes</taxon>
        <taxon>Oribatida</taxon>
        <taxon>Brachypylina</taxon>
        <taxon>Oppioidea</taxon>
        <taxon>Oppiidae</taxon>
        <taxon>Oppiella</taxon>
    </lineage>
</organism>
<name>A0A7R9MNS0_9ACAR</name>
<dbReference type="EMBL" id="OC949034">
    <property type="protein sequence ID" value="CAD7663739.1"/>
    <property type="molecule type" value="Genomic_DNA"/>
</dbReference>
<feature type="non-terminal residue" evidence="2">
    <location>
        <position position="86"/>
    </location>
</feature>
<dbReference type="EMBL" id="CAJPVJ010034209">
    <property type="protein sequence ID" value="CAG2180876.1"/>
    <property type="molecule type" value="Genomic_DNA"/>
</dbReference>
<keyword evidence="1" id="KW-1133">Transmembrane helix</keyword>
<keyword evidence="3" id="KW-1185">Reference proteome</keyword>
<dbReference type="InterPro" id="IPR036188">
    <property type="entry name" value="FAD/NAD-bd_sf"/>
</dbReference>
<dbReference type="AlphaFoldDB" id="A0A7R9MNS0"/>